<comment type="caution">
    <text evidence="1">The sequence shown here is derived from an EMBL/GenBank/DDBJ whole genome shotgun (WGS) entry which is preliminary data.</text>
</comment>
<name>A0A5B7E6V8_PORTR</name>
<keyword evidence="2" id="KW-1185">Reference proteome</keyword>
<accession>A0A5B7E6V8</accession>
<reference evidence="1 2" key="1">
    <citation type="submission" date="2019-05" db="EMBL/GenBank/DDBJ databases">
        <title>Another draft genome of Portunus trituberculatus and its Hox gene families provides insights of decapod evolution.</title>
        <authorList>
            <person name="Jeong J.-H."/>
            <person name="Song I."/>
            <person name="Kim S."/>
            <person name="Choi T."/>
            <person name="Kim D."/>
            <person name="Ryu S."/>
            <person name="Kim W."/>
        </authorList>
    </citation>
    <scope>NUCLEOTIDE SEQUENCE [LARGE SCALE GENOMIC DNA]</scope>
    <source>
        <tissue evidence="1">Muscle</tissue>
    </source>
</reference>
<dbReference type="AlphaFoldDB" id="A0A5B7E6V8"/>
<dbReference type="EMBL" id="VSRR010002085">
    <property type="protein sequence ID" value="MPC29518.1"/>
    <property type="molecule type" value="Genomic_DNA"/>
</dbReference>
<sequence length="67" mass="7544">MTMNHLNERQEAIHISTQGNLAWCLKVQQAQVTPLLYTTRLINNSCYSTYGSPPMITLCLIPSSSFL</sequence>
<proteinExistence type="predicted"/>
<dbReference type="Proteomes" id="UP000324222">
    <property type="component" value="Unassembled WGS sequence"/>
</dbReference>
<organism evidence="1 2">
    <name type="scientific">Portunus trituberculatus</name>
    <name type="common">Swimming crab</name>
    <name type="synonym">Neptunus trituberculatus</name>
    <dbReference type="NCBI Taxonomy" id="210409"/>
    <lineage>
        <taxon>Eukaryota</taxon>
        <taxon>Metazoa</taxon>
        <taxon>Ecdysozoa</taxon>
        <taxon>Arthropoda</taxon>
        <taxon>Crustacea</taxon>
        <taxon>Multicrustacea</taxon>
        <taxon>Malacostraca</taxon>
        <taxon>Eumalacostraca</taxon>
        <taxon>Eucarida</taxon>
        <taxon>Decapoda</taxon>
        <taxon>Pleocyemata</taxon>
        <taxon>Brachyura</taxon>
        <taxon>Eubrachyura</taxon>
        <taxon>Portunoidea</taxon>
        <taxon>Portunidae</taxon>
        <taxon>Portuninae</taxon>
        <taxon>Portunus</taxon>
    </lineage>
</organism>
<evidence type="ECO:0000313" key="2">
    <source>
        <dbReference type="Proteomes" id="UP000324222"/>
    </source>
</evidence>
<evidence type="ECO:0000313" key="1">
    <source>
        <dbReference type="EMBL" id="MPC29518.1"/>
    </source>
</evidence>
<gene>
    <name evidence="1" type="ORF">E2C01_022757</name>
</gene>
<protein>
    <submittedName>
        <fullName evidence="1">Uncharacterized protein</fullName>
    </submittedName>
</protein>